<accession>A0A3P6HYY3</accession>
<dbReference type="InterPro" id="IPR036971">
    <property type="entry name" value="PDEase_catalytic_dom_sf"/>
</dbReference>
<evidence type="ECO:0000256" key="2">
    <source>
        <dbReference type="SAM" id="SignalP"/>
    </source>
</evidence>
<evidence type="ECO:0000313" key="3">
    <source>
        <dbReference type="EMBL" id="VDD84215.1"/>
    </source>
</evidence>
<feature type="chain" id="PRO_5018194379" evidence="2">
    <location>
        <begin position="36"/>
        <end position="442"/>
    </location>
</feature>
<dbReference type="EMBL" id="UXSR01006070">
    <property type="protein sequence ID" value="VDD84215.1"/>
    <property type="molecule type" value="Genomic_DNA"/>
</dbReference>
<dbReference type="GO" id="GO:0004114">
    <property type="term" value="F:3',5'-cyclic-nucleotide phosphodiesterase activity"/>
    <property type="evidence" value="ECO:0007669"/>
    <property type="project" value="InterPro"/>
</dbReference>
<organism evidence="3 4">
    <name type="scientific">Mesocestoides corti</name>
    <name type="common">Flatworm</name>
    <dbReference type="NCBI Taxonomy" id="53468"/>
    <lineage>
        <taxon>Eukaryota</taxon>
        <taxon>Metazoa</taxon>
        <taxon>Spiralia</taxon>
        <taxon>Lophotrochozoa</taxon>
        <taxon>Platyhelminthes</taxon>
        <taxon>Cestoda</taxon>
        <taxon>Eucestoda</taxon>
        <taxon>Cyclophyllidea</taxon>
        <taxon>Mesocestoididae</taxon>
        <taxon>Mesocestoides</taxon>
    </lineage>
</organism>
<keyword evidence="2" id="KW-0732">Signal</keyword>
<protein>
    <submittedName>
        <fullName evidence="3">Uncharacterized protein</fullName>
    </submittedName>
</protein>
<feature type="region of interest" description="Disordered" evidence="1">
    <location>
        <begin position="418"/>
        <end position="442"/>
    </location>
</feature>
<feature type="compositionally biased region" description="Acidic residues" evidence="1">
    <location>
        <begin position="239"/>
        <end position="249"/>
    </location>
</feature>
<dbReference type="SUPFAM" id="SSF109604">
    <property type="entry name" value="HD-domain/PDEase-like"/>
    <property type="match status" value="1"/>
</dbReference>
<evidence type="ECO:0000313" key="4">
    <source>
        <dbReference type="Proteomes" id="UP000267029"/>
    </source>
</evidence>
<dbReference type="Gene3D" id="1.10.1300.10">
    <property type="entry name" value="3'5'-cyclic nucleotide phosphodiesterase, catalytic domain"/>
    <property type="match status" value="1"/>
</dbReference>
<feature type="region of interest" description="Disordered" evidence="1">
    <location>
        <begin position="236"/>
        <end position="263"/>
    </location>
</feature>
<dbReference type="STRING" id="53468.A0A3P6HYY3"/>
<dbReference type="AlphaFoldDB" id="A0A3P6HYY3"/>
<keyword evidence="4" id="KW-1185">Reference proteome</keyword>
<dbReference type="GO" id="GO:0007165">
    <property type="term" value="P:signal transduction"/>
    <property type="evidence" value="ECO:0007669"/>
    <property type="project" value="InterPro"/>
</dbReference>
<dbReference type="Proteomes" id="UP000267029">
    <property type="component" value="Unassembled WGS sequence"/>
</dbReference>
<evidence type="ECO:0000256" key="1">
    <source>
        <dbReference type="SAM" id="MobiDB-lite"/>
    </source>
</evidence>
<feature type="region of interest" description="Disordered" evidence="1">
    <location>
        <begin position="334"/>
        <end position="367"/>
    </location>
</feature>
<dbReference type="OrthoDB" id="10662659at2759"/>
<feature type="signal peptide" evidence="2">
    <location>
        <begin position="1"/>
        <end position="35"/>
    </location>
</feature>
<gene>
    <name evidence="3" type="ORF">MCOS_LOCUS10218</name>
</gene>
<proteinExistence type="predicted"/>
<name>A0A3P6HYY3_MESCO</name>
<sequence>MRCIDGVNTAASSGSPASLLLLLLLLLLLRHPTRTHGVDKGVVDGVSTRSFNLTHANDGLPTIAVNFGEVEAAENTGKLSSADLSLSLSLCPYACACVPRWQLPKPPHTPNQPTTVGCECGTEPPGGATAVMANGTPRVDVGAPASDASCLSLLPHNFQFSLLTVKHTGRDLERVSGLPLSPVMDKSNLVDCQVKFLSFAMLPLAELLISIIPALKSCFLIPTQKQLAHYRQKQKMVADSDEQPSEMEETVATSAKAAETNDDVEDDASEAALPVAILPISLNNCFAVSHSLTTEHHNSHPFPSDGCVDEEANLEGVSTSPALAIPNSMDFLSTHLHNSSGADRQGISASNPDRESAYHQPHSHHQRTSIVSSAGLIAAELAPPHRPLRRSLGELPWSTHALLLTPLEGGYCIAQPHQPPNTASRMSGEFCLSRTDESKTCP</sequence>
<reference evidence="3 4" key="1">
    <citation type="submission" date="2018-10" db="EMBL/GenBank/DDBJ databases">
        <authorList>
            <consortium name="Pathogen Informatics"/>
        </authorList>
    </citation>
    <scope>NUCLEOTIDE SEQUENCE [LARGE SCALE GENOMIC DNA]</scope>
</reference>
<feature type="compositionally biased region" description="Polar residues" evidence="1">
    <location>
        <begin position="335"/>
        <end position="351"/>
    </location>
</feature>